<keyword evidence="3" id="KW-0472">Membrane</keyword>
<keyword evidence="3" id="KW-0812">Transmembrane</keyword>
<dbReference type="InterPro" id="IPR036249">
    <property type="entry name" value="Thioredoxin-like_sf"/>
</dbReference>
<dbReference type="PANTHER" id="PTHR42852">
    <property type="entry name" value="THIOL:DISULFIDE INTERCHANGE PROTEIN DSBE"/>
    <property type="match status" value="1"/>
</dbReference>
<dbReference type="Proteomes" id="UP001342826">
    <property type="component" value="Unassembled WGS sequence"/>
</dbReference>
<dbReference type="SUPFAM" id="SSF52833">
    <property type="entry name" value="Thioredoxin-like"/>
    <property type="match status" value="1"/>
</dbReference>
<keyword evidence="6" id="KW-1185">Reference proteome</keyword>
<feature type="region of interest" description="Disordered" evidence="2">
    <location>
        <begin position="30"/>
        <end position="52"/>
    </location>
</feature>
<proteinExistence type="predicted"/>
<gene>
    <name evidence="5" type="ORF">P9271_10740</name>
</gene>
<keyword evidence="3" id="KW-1133">Transmembrane helix</keyword>
<dbReference type="CDD" id="cd02966">
    <property type="entry name" value="TlpA_like_family"/>
    <property type="match status" value="1"/>
</dbReference>
<dbReference type="InterPro" id="IPR017937">
    <property type="entry name" value="Thioredoxin_CS"/>
</dbReference>
<protein>
    <submittedName>
        <fullName evidence="5">Redoxin domain-containing protein</fullName>
    </submittedName>
</protein>
<dbReference type="RefSeq" id="WP_328015187.1">
    <property type="nucleotide sequence ID" value="NZ_JARTFS010000006.1"/>
</dbReference>
<sequence length="190" mass="21089">MNKNLLSIAIIAVAVAIVFVNLWKPAPTEGEKKKETAVEEDTKGADLSKVQEGKPAPDFELATLDGDRVKLSDYKGKKLILNFWATWCPPCNAEMPHMQNFYEKNKDNGIEVLAVNLMSMDNGLPVIKDFAEDYGLSFTIPLDQKGDIGIQYQAFTIPTSYIIDSNGVIAKKIVGPMDEDMMMNLTKDIN</sequence>
<feature type="domain" description="Thioredoxin" evidence="4">
    <location>
        <begin position="50"/>
        <end position="190"/>
    </location>
</feature>
<name>A0ABU6NXE9_9BACI</name>
<feature type="transmembrane region" description="Helical" evidence="3">
    <location>
        <begin position="6"/>
        <end position="23"/>
    </location>
</feature>
<dbReference type="InterPro" id="IPR050553">
    <property type="entry name" value="Thioredoxin_ResA/DsbE_sf"/>
</dbReference>
<evidence type="ECO:0000256" key="2">
    <source>
        <dbReference type="SAM" id="MobiDB-lite"/>
    </source>
</evidence>
<evidence type="ECO:0000259" key="4">
    <source>
        <dbReference type="PROSITE" id="PS51352"/>
    </source>
</evidence>
<dbReference type="Pfam" id="PF00578">
    <property type="entry name" value="AhpC-TSA"/>
    <property type="match status" value="1"/>
</dbReference>
<dbReference type="PROSITE" id="PS51352">
    <property type="entry name" value="THIOREDOXIN_2"/>
    <property type="match status" value="1"/>
</dbReference>
<dbReference type="PROSITE" id="PS00194">
    <property type="entry name" value="THIOREDOXIN_1"/>
    <property type="match status" value="1"/>
</dbReference>
<evidence type="ECO:0000256" key="1">
    <source>
        <dbReference type="ARBA" id="ARBA00023157"/>
    </source>
</evidence>
<dbReference type="PANTHER" id="PTHR42852:SF13">
    <property type="entry name" value="PROTEIN DIPZ"/>
    <property type="match status" value="1"/>
</dbReference>
<evidence type="ECO:0000313" key="6">
    <source>
        <dbReference type="Proteomes" id="UP001342826"/>
    </source>
</evidence>
<evidence type="ECO:0000313" key="5">
    <source>
        <dbReference type="EMBL" id="MED4401794.1"/>
    </source>
</evidence>
<comment type="caution">
    <text evidence="5">The sequence shown here is derived from an EMBL/GenBank/DDBJ whole genome shotgun (WGS) entry which is preliminary data.</text>
</comment>
<evidence type="ECO:0000256" key="3">
    <source>
        <dbReference type="SAM" id="Phobius"/>
    </source>
</evidence>
<dbReference type="EMBL" id="JARTFS010000006">
    <property type="protein sequence ID" value="MED4401794.1"/>
    <property type="molecule type" value="Genomic_DNA"/>
</dbReference>
<dbReference type="InterPro" id="IPR013766">
    <property type="entry name" value="Thioredoxin_domain"/>
</dbReference>
<accession>A0ABU6NXE9</accession>
<dbReference type="InterPro" id="IPR000866">
    <property type="entry name" value="AhpC/TSA"/>
</dbReference>
<reference evidence="5 6" key="1">
    <citation type="submission" date="2023-03" db="EMBL/GenBank/DDBJ databases">
        <title>Bacillus Genome Sequencing.</title>
        <authorList>
            <person name="Dunlap C."/>
        </authorList>
    </citation>
    <scope>NUCLEOTIDE SEQUENCE [LARGE SCALE GENOMIC DNA]</scope>
    <source>
        <strain evidence="5 6">NRS-1717</strain>
    </source>
</reference>
<organism evidence="5 6">
    <name type="scientific">Metabacillus fastidiosus</name>
    <dbReference type="NCBI Taxonomy" id="1458"/>
    <lineage>
        <taxon>Bacteria</taxon>
        <taxon>Bacillati</taxon>
        <taxon>Bacillota</taxon>
        <taxon>Bacilli</taxon>
        <taxon>Bacillales</taxon>
        <taxon>Bacillaceae</taxon>
        <taxon>Metabacillus</taxon>
    </lineage>
</organism>
<keyword evidence="1" id="KW-1015">Disulfide bond</keyword>
<dbReference type="Gene3D" id="3.40.30.10">
    <property type="entry name" value="Glutaredoxin"/>
    <property type="match status" value="1"/>
</dbReference>